<dbReference type="GO" id="GO:0004590">
    <property type="term" value="F:orotidine-5'-phosphate decarboxylase activity"/>
    <property type="evidence" value="ECO:0007669"/>
    <property type="project" value="InterPro"/>
</dbReference>
<dbReference type="InterPro" id="IPR004467">
    <property type="entry name" value="Or_phspho_trans_dom"/>
</dbReference>
<evidence type="ECO:0000256" key="1">
    <source>
        <dbReference type="ARBA" id="ARBA00002356"/>
    </source>
</evidence>
<dbReference type="InterPro" id="IPR000836">
    <property type="entry name" value="PRTase_dom"/>
</dbReference>
<dbReference type="Proteomes" id="UP000182761">
    <property type="component" value="Unassembled WGS sequence"/>
</dbReference>
<keyword evidence="7 12" id="KW-0808">Transferase</keyword>
<dbReference type="Gene3D" id="3.40.50.2020">
    <property type="match status" value="1"/>
</dbReference>
<keyword evidence="11" id="KW-0511">Multifunctional enzyme</keyword>
<dbReference type="EC" id="2.4.2.10" evidence="12"/>
<comment type="similarity">
    <text evidence="12">Belongs to the purine/pyrimidine phosphoribosyltransferase family. PyrE subfamily.</text>
</comment>
<evidence type="ECO:0000256" key="4">
    <source>
        <dbReference type="ARBA" id="ARBA00006221"/>
    </source>
</evidence>
<keyword evidence="10" id="KW-0456">Lyase</keyword>
<organism evidence="16 17">
    <name type="scientific">Apibacter mensalis</name>
    <dbReference type="NCBI Taxonomy" id="1586267"/>
    <lineage>
        <taxon>Bacteria</taxon>
        <taxon>Pseudomonadati</taxon>
        <taxon>Bacteroidota</taxon>
        <taxon>Flavobacteriia</taxon>
        <taxon>Flavobacteriales</taxon>
        <taxon>Weeksellaceae</taxon>
        <taxon>Apibacter</taxon>
    </lineage>
</organism>
<dbReference type="SUPFAM" id="SSF53271">
    <property type="entry name" value="PRTase-like"/>
    <property type="match status" value="1"/>
</dbReference>
<feature type="active site" description="For OMPdecase activity" evidence="13">
    <location>
        <position position="299"/>
    </location>
</feature>
<dbReference type="UniPathway" id="UPA00070">
    <property type="reaction ID" value="UER00119"/>
</dbReference>
<comment type="similarity">
    <text evidence="5">In the C-terminal section; belongs to the OMP decarboxylase family.</text>
</comment>
<proteinExistence type="inferred from homology"/>
<dbReference type="EMBL" id="FCOR01000006">
    <property type="protein sequence ID" value="CVK16259.1"/>
    <property type="molecule type" value="Genomic_DNA"/>
</dbReference>
<evidence type="ECO:0000256" key="9">
    <source>
        <dbReference type="ARBA" id="ARBA00022975"/>
    </source>
</evidence>
<feature type="binding site" evidence="12">
    <location>
        <position position="91"/>
    </location>
    <ligand>
        <name>5-phospho-alpha-D-ribose 1-diphosphate</name>
        <dbReference type="ChEBI" id="CHEBI:58017"/>
        <note>ligand shared between dimeric partners</note>
    </ligand>
</feature>
<keyword evidence="9 12" id="KW-0665">Pyrimidine biosynthesis</keyword>
<evidence type="ECO:0000256" key="8">
    <source>
        <dbReference type="ARBA" id="ARBA00022793"/>
    </source>
</evidence>
<feature type="binding site" description="in other chain" evidence="12">
    <location>
        <position position="92"/>
    </location>
    <ligand>
        <name>5-phospho-alpha-D-ribose 1-diphosphate</name>
        <dbReference type="ChEBI" id="CHEBI:58017"/>
        <note>ligand shared between dimeric partners</note>
    </ligand>
</feature>
<feature type="binding site" evidence="12">
    <location>
        <position position="149"/>
    </location>
    <ligand>
        <name>orotate</name>
        <dbReference type="ChEBI" id="CHEBI:30839"/>
    </ligand>
</feature>
<feature type="active site" description="For OMPdecase activity" evidence="13">
    <location>
        <position position="294"/>
    </location>
</feature>
<name>A0A0X3AM49_9FLAO</name>
<keyword evidence="12" id="KW-0460">Magnesium</keyword>
<evidence type="ECO:0000256" key="6">
    <source>
        <dbReference type="ARBA" id="ARBA00022676"/>
    </source>
</evidence>
<evidence type="ECO:0000313" key="16">
    <source>
        <dbReference type="EMBL" id="CVK16259.1"/>
    </source>
</evidence>
<dbReference type="SMART" id="SM00934">
    <property type="entry name" value="OMPdecase"/>
    <property type="match status" value="1"/>
</dbReference>
<feature type="binding site" description="in other chain" evidence="12">
    <location>
        <position position="25"/>
    </location>
    <ligand>
        <name>5-phospho-alpha-D-ribose 1-diphosphate</name>
        <dbReference type="ChEBI" id="CHEBI:58017"/>
        <note>ligand shared between dimeric partners</note>
    </ligand>
</feature>
<dbReference type="RefSeq" id="WP_055425464.1">
    <property type="nucleotide sequence ID" value="NZ_FCOR01000006.1"/>
</dbReference>
<evidence type="ECO:0000313" key="17">
    <source>
        <dbReference type="Proteomes" id="UP000182761"/>
    </source>
</evidence>
<dbReference type="FunFam" id="3.40.50.2020:FF:000025">
    <property type="entry name" value="Uridine monophosphate synthetase"/>
    <property type="match status" value="1"/>
</dbReference>
<accession>A0A0X3AM49</accession>
<keyword evidence="8" id="KW-0210">Decarboxylase</keyword>
<dbReference type="NCBIfam" id="TIGR01740">
    <property type="entry name" value="pyrF"/>
    <property type="match status" value="1"/>
</dbReference>
<dbReference type="FunFam" id="3.20.20.70:FF:000114">
    <property type="entry name" value="Decarboxylase,orotidine phosphate"/>
    <property type="match status" value="1"/>
</dbReference>
<dbReference type="AlphaFoldDB" id="A0A0X3AM49"/>
<evidence type="ECO:0000256" key="3">
    <source>
        <dbReference type="ARBA" id="ARBA00004889"/>
    </source>
</evidence>
<dbReference type="Pfam" id="PF00215">
    <property type="entry name" value="OMPdecase"/>
    <property type="match status" value="1"/>
</dbReference>
<feature type="binding site" evidence="12">
    <location>
        <position position="121"/>
    </location>
    <ligand>
        <name>orotate</name>
        <dbReference type="ChEBI" id="CHEBI:30839"/>
    </ligand>
</feature>
<protein>
    <recommendedName>
        <fullName evidence="12">Orotate phosphoribosyltransferase</fullName>
        <shortName evidence="12">OPRT</shortName>
        <shortName evidence="12">OPRTase</shortName>
        <ecNumber evidence="12">2.4.2.10</ecNumber>
    </recommendedName>
</protein>
<feature type="domain" description="Orotidine 5'-phosphate decarboxylase" evidence="15">
    <location>
        <begin position="235"/>
        <end position="440"/>
    </location>
</feature>
<sequence length="452" mass="51037">MINKEKFLLKSYELGIIKFGEFTLKSGILSPFYVDLRPLASSPELLSELSQLLLAMLKDCRHELICGVPYAALPMATAMSLESKVPLIIKRKESKNYGTKKMLEGIFTEGQRCVLVEDVITSGKSLLETIEEVEKEGLKVKDIVIVLDRQQGGKELLENKGYNVHTLFSIENVIDILYNHEFLNHSKVIKIKNFLKERPTVQFSVPRLTYEEKLKLQNHPISKKLIEIALSKKTNLIASLDTYKSEEILKLADQIGDFIVAIKLHADIITDFSENFVYELKKIAAIKNFLLFEDRKFGDIGNTQQMQFNGGVYKISDWADLVTSHVIAGEESLQVFGEEIGVVTIAEMSSKGTLTDENYKSKAINISSKMSNVIGCVAQSKLPPSLLLFTPGVNLTESEDSKGQQFNTPEKVFSDYHTDFIIVGRGIYRAKNPEQEAIRYKEEGWKAYLKNC</sequence>
<dbReference type="InterPro" id="IPR001754">
    <property type="entry name" value="OMPdeCOase_dom"/>
</dbReference>
<feature type="binding site" evidence="14">
    <location>
        <position position="404"/>
    </location>
    <ligand>
        <name>substrate</name>
    </ligand>
</feature>
<keyword evidence="6 12" id="KW-0328">Glycosyltransferase</keyword>
<feature type="active site" description="For OMPdecase activity" evidence="13">
    <location>
        <position position="296"/>
    </location>
</feature>
<dbReference type="GO" id="GO:0004588">
    <property type="term" value="F:orotate phosphoribosyltransferase activity"/>
    <property type="evidence" value="ECO:0007669"/>
    <property type="project" value="UniProtKB-UniRule"/>
</dbReference>
<comment type="caution">
    <text evidence="12">Lacks conserved residue(s) required for the propagation of feature annotation.</text>
</comment>
<evidence type="ECO:0000256" key="12">
    <source>
        <dbReference type="HAMAP-Rule" id="MF_01208"/>
    </source>
</evidence>
<evidence type="ECO:0000256" key="11">
    <source>
        <dbReference type="ARBA" id="ARBA00023268"/>
    </source>
</evidence>
<dbReference type="GO" id="GO:0044205">
    <property type="term" value="P:'de novo' UMP biosynthetic process"/>
    <property type="evidence" value="ECO:0007669"/>
    <property type="project" value="UniProtKB-UniRule"/>
</dbReference>
<comment type="function">
    <text evidence="12">Catalyzes the transfer of a ribosyl phosphate group from 5-phosphoribose 1-diphosphate to orotate, leading to the formation of orotidine monophosphate (OMP).</text>
</comment>
<dbReference type="InterPro" id="IPR023031">
    <property type="entry name" value="OPRT"/>
</dbReference>
<evidence type="ECO:0000259" key="15">
    <source>
        <dbReference type="SMART" id="SM00934"/>
    </source>
</evidence>
<comment type="pathway">
    <text evidence="3 12">Pyrimidine metabolism; UMP biosynthesis via de novo pathway; UMP from orotate: step 1/2.</text>
</comment>
<evidence type="ECO:0000256" key="10">
    <source>
        <dbReference type="ARBA" id="ARBA00023239"/>
    </source>
</evidence>
<gene>
    <name evidence="12" type="primary">pyrE</name>
    <name evidence="16" type="ORF">Ga0061079_10624</name>
</gene>
<dbReference type="OrthoDB" id="9802134at2"/>
<dbReference type="InterPro" id="IPR011060">
    <property type="entry name" value="RibuloseP-bd_barrel"/>
</dbReference>
<comment type="catalytic activity">
    <reaction evidence="12">
        <text>orotidine 5'-phosphate + diphosphate = orotate + 5-phospho-alpha-D-ribose 1-diphosphate</text>
        <dbReference type="Rhea" id="RHEA:10380"/>
        <dbReference type="ChEBI" id="CHEBI:30839"/>
        <dbReference type="ChEBI" id="CHEBI:33019"/>
        <dbReference type="ChEBI" id="CHEBI:57538"/>
        <dbReference type="ChEBI" id="CHEBI:58017"/>
        <dbReference type="EC" id="2.4.2.10"/>
    </reaction>
</comment>
<comment type="function">
    <text evidence="1">Catalyzes the decarboxylation of orotidine 5'-monophosphate (OMP) to uridine 5'-monophosphate (UMP).</text>
</comment>
<dbReference type="Gene3D" id="3.20.20.70">
    <property type="entry name" value="Aldolase class I"/>
    <property type="match status" value="1"/>
</dbReference>
<dbReference type="PANTHER" id="PTHR19278:SF9">
    <property type="entry name" value="URIDINE 5'-MONOPHOSPHATE SYNTHASE"/>
    <property type="match status" value="1"/>
</dbReference>
<comment type="pathway">
    <text evidence="2">Pyrimidine metabolism; UMP biosynthesis via de novo pathway; UMP from orotate: step 2/2.</text>
</comment>
<feature type="binding site" description="in other chain" evidence="12">
    <location>
        <begin position="117"/>
        <end position="125"/>
    </location>
    <ligand>
        <name>5-phospho-alpha-D-ribose 1-diphosphate</name>
        <dbReference type="ChEBI" id="CHEBI:58017"/>
        <note>ligand shared between dimeric partners</note>
    </ligand>
</feature>
<keyword evidence="17" id="KW-1185">Reference proteome</keyword>
<dbReference type="Pfam" id="PF00156">
    <property type="entry name" value="Pribosyltran"/>
    <property type="match status" value="1"/>
</dbReference>
<dbReference type="GO" id="GO:0006207">
    <property type="term" value="P:'de novo' pyrimidine nucleobase biosynthetic process"/>
    <property type="evidence" value="ECO:0007669"/>
    <property type="project" value="InterPro"/>
</dbReference>
<comment type="cofactor">
    <cofactor evidence="12">
        <name>Mg(2+)</name>
        <dbReference type="ChEBI" id="CHEBI:18420"/>
    </cofactor>
</comment>
<evidence type="ECO:0000256" key="13">
    <source>
        <dbReference type="PIRSR" id="PIRSR614732-1"/>
    </source>
</evidence>
<dbReference type="STRING" id="1586267.GCA_001418685_01109"/>
<evidence type="ECO:0000256" key="5">
    <source>
        <dbReference type="ARBA" id="ARBA00009769"/>
    </source>
</evidence>
<dbReference type="PANTHER" id="PTHR19278">
    <property type="entry name" value="OROTATE PHOSPHORIBOSYLTRANSFERASE"/>
    <property type="match status" value="1"/>
</dbReference>
<dbReference type="InterPro" id="IPR014732">
    <property type="entry name" value="OMPdecase"/>
</dbReference>
<evidence type="ECO:0000256" key="7">
    <source>
        <dbReference type="ARBA" id="ARBA00022679"/>
    </source>
</evidence>
<feature type="binding site" evidence="14">
    <location>
        <position position="241"/>
    </location>
    <ligand>
        <name>substrate</name>
    </ligand>
</feature>
<evidence type="ECO:0000256" key="2">
    <source>
        <dbReference type="ARBA" id="ARBA00004861"/>
    </source>
</evidence>
<feature type="binding site" evidence="14">
    <location>
        <position position="424"/>
    </location>
    <ligand>
        <name>substrate</name>
    </ligand>
</feature>
<evidence type="ECO:0000256" key="14">
    <source>
        <dbReference type="PIRSR" id="PIRSR614732-2"/>
    </source>
</evidence>
<dbReference type="GO" id="GO:0000287">
    <property type="term" value="F:magnesium ion binding"/>
    <property type="evidence" value="ECO:0007669"/>
    <property type="project" value="UniProtKB-UniRule"/>
</dbReference>
<feature type="binding site" evidence="14">
    <location>
        <position position="263"/>
    </location>
    <ligand>
        <name>substrate</name>
    </ligand>
</feature>
<dbReference type="InterPro" id="IPR013785">
    <property type="entry name" value="Aldolase_TIM"/>
</dbReference>
<feature type="binding site" evidence="14">
    <location>
        <position position="425"/>
    </location>
    <ligand>
        <name>substrate</name>
    </ligand>
</feature>
<comment type="similarity">
    <text evidence="4">In the N-terminal section; belongs to the purine/pyrimidine phosphoribosyltransferase family.</text>
</comment>
<comment type="subunit">
    <text evidence="12">Homodimer.</text>
</comment>
<dbReference type="NCBIfam" id="TIGR00336">
    <property type="entry name" value="pyrE"/>
    <property type="match status" value="1"/>
</dbReference>
<dbReference type="CDD" id="cd04725">
    <property type="entry name" value="OMP_decarboxylase_like"/>
    <property type="match status" value="1"/>
</dbReference>
<dbReference type="CDD" id="cd06223">
    <property type="entry name" value="PRTases_typeI"/>
    <property type="match status" value="1"/>
</dbReference>
<dbReference type="InterPro" id="IPR029057">
    <property type="entry name" value="PRTase-like"/>
</dbReference>
<reference evidence="16 17" key="1">
    <citation type="submission" date="2016-01" db="EMBL/GenBank/DDBJ databases">
        <authorList>
            <person name="McClelland M."/>
            <person name="Jain A."/>
            <person name="Saraogi P."/>
            <person name="Mendelson R."/>
            <person name="Westerman R."/>
            <person name="SanMiguel P."/>
            <person name="Csonka L."/>
        </authorList>
    </citation>
    <scope>NUCLEOTIDE SEQUENCE [LARGE SCALE GENOMIC DNA]</scope>
    <source>
        <strain evidence="16 17">R-53146</strain>
    </source>
</reference>
<dbReference type="SUPFAM" id="SSF51366">
    <property type="entry name" value="Ribulose-phoshate binding barrel"/>
    <property type="match status" value="1"/>
</dbReference>
<feature type="binding site" evidence="12">
    <location>
        <position position="95"/>
    </location>
    <ligand>
        <name>5-phospho-alpha-D-ribose 1-diphosphate</name>
        <dbReference type="ChEBI" id="CHEBI:58017"/>
        <note>ligand shared between dimeric partners</note>
    </ligand>
</feature>
<dbReference type="HAMAP" id="MF_01208">
    <property type="entry name" value="PyrE"/>
    <property type="match status" value="1"/>
</dbReference>
<feature type="binding site" evidence="14">
    <location>
        <position position="349"/>
    </location>
    <ligand>
        <name>substrate</name>
    </ligand>
</feature>